<proteinExistence type="predicted"/>
<evidence type="ECO:0000313" key="1">
    <source>
        <dbReference type="EMBL" id="CAE0115932.1"/>
    </source>
</evidence>
<dbReference type="EMBL" id="HBHX01029827">
    <property type="protein sequence ID" value="CAE0115932.1"/>
    <property type="molecule type" value="Transcribed_RNA"/>
</dbReference>
<dbReference type="AlphaFoldDB" id="A0A7S3EZW2"/>
<sequence>MHWNAAGGILCGQEAAKVEAEREVLRRVVDGPSNRPSRTHSIASICSIALMQTALKMRNQLQTLLRIQAALGPMIGTWNMRNQLQTLPLIQVAWGPTTVAQSSLRLVGALMEAAAAQPNRVGALPSEAASQVWRGGSR</sequence>
<reference evidence="1" key="1">
    <citation type="submission" date="2021-01" db="EMBL/GenBank/DDBJ databases">
        <authorList>
            <person name="Corre E."/>
            <person name="Pelletier E."/>
            <person name="Niang G."/>
            <person name="Scheremetjew M."/>
            <person name="Finn R."/>
            <person name="Kale V."/>
            <person name="Holt S."/>
            <person name="Cochrane G."/>
            <person name="Meng A."/>
            <person name="Brown T."/>
            <person name="Cohen L."/>
        </authorList>
    </citation>
    <scope>NUCLEOTIDE SEQUENCE</scope>
    <source>
        <strain evidence="1">CCMP281</strain>
    </source>
</reference>
<gene>
    <name evidence="1" type="ORF">HERI1096_LOCUS16617</name>
</gene>
<protein>
    <submittedName>
        <fullName evidence="1">Uncharacterized protein</fullName>
    </submittedName>
</protein>
<name>A0A7S3EZW2_9EUKA</name>
<accession>A0A7S3EZW2</accession>
<organism evidence="1">
    <name type="scientific">Haptolina ericina</name>
    <dbReference type="NCBI Taxonomy" id="156174"/>
    <lineage>
        <taxon>Eukaryota</taxon>
        <taxon>Haptista</taxon>
        <taxon>Haptophyta</taxon>
        <taxon>Prymnesiophyceae</taxon>
        <taxon>Prymnesiales</taxon>
        <taxon>Prymnesiaceae</taxon>
        <taxon>Haptolina</taxon>
    </lineage>
</organism>